<feature type="transmembrane region" description="Helical" evidence="2">
    <location>
        <begin position="249"/>
        <end position="271"/>
    </location>
</feature>
<evidence type="ECO:0000313" key="3">
    <source>
        <dbReference type="Proteomes" id="UP000694853"/>
    </source>
</evidence>
<dbReference type="AlphaFoldDB" id="A0A8B8KDF2"/>
<evidence type="ECO:0000313" key="4">
    <source>
        <dbReference type="RefSeq" id="XP_027341812.1"/>
    </source>
</evidence>
<keyword evidence="2" id="KW-0812">Transmembrane</keyword>
<protein>
    <submittedName>
        <fullName evidence="4">Uncharacterized protein LOC113854789</fullName>
    </submittedName>
</protein>
<organism evidence="3 4">
    <name type="scientific">Abrus precatorius</name>
    <name type="common">Indian licorice</name>
    <name type="synonym">Glycine abrus</name>
    <dbReference type="NCBI Taxonomy" id="3816"/>
    <lineage>
        <taxon>Eukaryota</taxon>
        <taxon>Viridiplantae</taxon>
        <taxon>Streptophyta</taxon>
        <taxon>Embryophyta</taxon>
        <taxon>Tracheophyta</taxon>
        <taxon>Spermatophyta</taxon>
        <taxon>Magnoliopsida</taxon>
        <taxon>eudicotyledons</taxon>
        <taxon>Gunneridae</taxon>
        <taxon>Pentapetalae</taxon>
        <taxon>rosids</taxon>
        <taxon>fabids</taxon>
        <taxon>Fabales</taxon>
        <taxon>Fabaceae</taxon>
        <taxon>Papilionoideae</taxon>
        <taxon>50 kb inversion clade</taxon>
        <taxon>NPAAA clade</taxon>
        <taxon>indigoferoid/millettioid clade</taxon>
        <taxon>Abreae</taxon>
        <taxon>Abrus</taxon>
    </lineage>
</organism>
<feature type="region of interest" description="Disordered" evidence="1">
    <location>
        <begin position="203"/>
        <end position="232"/>
    </location>
</feature>
<gene>
    <name evidence="4" type="primary">LOC113854789</name>
</gene>
<evidence type="ECO:0000256" key="2">
    <source>
        <dbReference type="SAM" id="Phobius"/>
    </source>
</evidence>
<dbReference type="RefSeq" id="XP_027341812.1">
    <property type="nucleotide sequence ID" value="XM_027486011.1"/>
</dbReference>
<dbReference type="KEGG" id="aprc:113854789"/>
<evidence type="ECO:0000256" key="1">
    <source>
        <dbReference type="SAM" id="MobiDB-lite"/>
    </source>
</evidence>
<dbReference type="OrthoDB" id="10558666at2759"/>
<dbReference type="Proteomes" id="UP000694853">
    <property type="component" value="Unplaced"/>
</dbReference>
<keyword evidence="2" id="KW-0472">Membrane</keyword>
<reference evidence="3" key="1">
    <citation type="journal article" date="2019" name="Toxins">
        <title>Detection of Abrin-Like and Prepropulchellin-Like Toxin Genes and Transcripts Using Whole Genome Sequencing and Full-Length Transcript Sequencing of Abrus precatorius.</title>
        <authorList>
            <person name="Hovde B.T."/>
            <person name="Daligault H.E."/>
            <person name="Hanschen E.R."/>
            <person name="Kunde Y.A."/>
            <person name="Johnson M.B."/>
            <person name="Starkenburg S.R."/>
            <person name="Johnson S.L."/>
        </authorList>
    </citation>
    <scope>NUCLEOTIDE SEQUENCE [LARGE SCALE GENOMIC DNA]</scope>
</reference>
<name>A0A8B8KDF2_ABRPR</name>
<proteinExistence type="predicted"/>
<keyword evidence="3" id="KW-1185">Reference proteome</keyword>
<accession>A0A8B8KDF2</accession>
<keyword evidence="2" id="KW-1133">Transmembrane helix</keyword>
<dbReference type="GeneID" id="113854789"/>
<reference evidence="4" key="2">
    <citation type="submission" date="2025-08" db="UniProtKB">
        <authorList>
            <consortium name="RefSeq"/>
        </authorList>
    </citation>
    <scope>IDENTIFICATION</scope>
    <source>
        <tissue evidence="4">Young leaves</tissue>
    </source>
</reference>
<sequence length="284" mass="32754">MTTFIIQKLDWPYPTYLEIQPRFANQFFFPLSTSYVSKLDLIASVEVDIPDDCHSSDRWGVAIFVALEAQVPQDLKEMHEDAGFGPFGLKLMRLYWSFDVKDGPSLSLSSFSTANNNLYLFTMIVSGDYIYIQRHHRWNNKFNRYLFSKHRKPEFKDKNMLCFEVKVEGRKIRKCEWCLLHKEDSLEALQNINNIELVDTKKPSDFEHSSGVNKSSMDEIKEEDSNTSNEENIERSNANFSLGKMCHNIIHTLGFSVLVLLSIKIGATLFLSHGQGLGYTLNDK</sequence>